<evidence type="ECO:0000256" key="2">
    <source>
        <dbReference type="SAM" id="Phobius"/>
    </source>
</evidence>
<organism evidence="3 4">
    <name type="scientific">Acaromyces ingoldii</name>
    <dbReference type="NCBI Taxonomy" id="215250"/>
    <lineage>
        <taxon>Eukaryota</taxon>
        <taxon>Fungi</taxon>
        <taxon>Dikarya</taxon>
        <taxon>Basidiomycota</taxon>
        <taxon>Ustilaginomycotina</taxon>
        <taxon>Exobasidiomycetes</taxon>
        <taxon>Exobasidiales</taxon>
        <taxon>Cryptobasidiaceae</taxon>
        <taxon>Acaromyces</taxon>
    </lineage>
</organism>
<dbReference type="GO" id="GO:0006888">
    <property type="term" value="P:endoplasmic reticulum to Golgi vesicle-mediated transport"/>
    <property type="evidence" value="ECO:0007669"/>
    <property type="project" value="InterPro"/>
</dbReference>
<feature type="transmembrane region" description="Helical" evidence="2">
    <location>
        <begin position="6"/>
        <end position="27"/>
    </location>
</feature>
<dbReference type="Proteomes" id="UP000245768">
    <property type="component" value="Unassembled WGS sequence"/>
</dbReference>
<dbReference type="RefSeq" id="XP_025381616.1">
    <property type="nucleotide sequence ID" value="XM_025525512.1"/>
</dbReference>
<dbReference type="InParanoid" id="A0A316Z0G1"/>
<dbReference type="Pfam" id="PF04148">
    <property type="entry name" value="Erv26"/>
    <property type="match status" value="1"/>
</dbReference>
<dbReference type="GO" id="GO:0016020">
    <property type="term" value="C:membrane"/>
    <property type="evidence" value="ECO:0007669"/>
    <property type="project" value="InterPro"/>
</dbReference>
<keyword evidence="2" id="KW-0472">Membrane</keyword>
<gene>
    <name evidence="3" type="ORF">FA10DRAFT_48643</name>
</gene>
<name>A0A316Z0G1_9BASI</name>
<protein>
    <submittedName>
        <fullName evidence="3">Uncharacterized protein</fullName>
    </submittedName>
</protein>
<feature type="transmembrane region" description="Helical" evidence="2">
    <location>
        <begin position="185"/>
        <end position="205"/>
    </location>
</feature>
<feature type="compositionally biased region" description="Acidic residues" evidence="1">
    <location>
        <begin position="149"/>
        <end position="160"/>
    </location>
</feature>
<dbReference type="InterPro" id="IPR007277">
    <property type="entry name" value="Svp26/Tex261"/>
</dbReference>
<feature type="region of interest" description="Disordered" evidence="1">
    <location>
        <begin position="145"/>
        <end position="173"/>
    </location>
</feature>
<keyword evidence="4" id="KW-1185">Reference proteome</keyword>
<dbReference type="GO" id="GO:0097020">
    <property type="term" value="F:COPII receptor activity"/>
    <property type="evidence" value="ECO:0007669"/>
    <property type="project" value="InterPro"/>
</dbReference>
<sequence length="237" mass="25724">MLLEPLTYLVGLLAVLALLLCIAAGLLGLCNWIEERPSAALVVSRRLTLVVAVLQLLLAALDGLPWAYAALMLLSNALHLLHLHPHRPRHAQAQAPAASVWRAIRAAQFLLPLVAHAVLLAYLRPASVQTHQSLRASSHWPGGRKDWDAYSDDNDDDDDDGHGSAVVKSDAADAAHRRQYTTGQALALMALHWVPTLWALLGYVARTWSLPMASSASSAKSADTRLRYKKSTSIDGE</sequence>
<keyword evidence="2" id="KW-0812">Transmembrane</keyword>
<dbReference type="AlphaFoldDB" id="A0A316Z0G1"/>
<reference evidence="3 4" key="1">
    <citation type="journal article" date="2018" name="Mol. Biol. Evol.">
        <title>Broad Genomic Sampling Reveals a Smut Pathogenic Ancestry of the Fungal Clade Ustilaginomycotina.</title>
        <authorList>
            <person name="Kijpornyongpan T."/>
            <person name="Mondo S.J."/>
            <person name="Barry K."/>
            <person name="Sandor L."/>
            <person name="Lee J."/>
            <person name="Lipzen A."/>
            <person name="Pangilinan J."/>
            <person name="LaButti K."/>
            <person name="Hainaut M."/>
            <person name="Henrissat B."/>
            <person name="Grigoriev I.V."/>
            <person name="Spatafora J.W."/>
            <person name="Aime M.C."/>
        </authorList>
    </citation>
    <scope>NUCLEOTIDE SEQUENCE [LARGE SCALE GENOMIC DNA]</scope>
    <source>
        <strain evidence="3 4">MCA 4198</strain>
    </source>
</reference>
<keyword evidence="2" id="KW-1133">Transmembrane helix</keyword>
<evidence type="ECO:0000256" key="1">
    <source>
        <dbReference type="SAM" id="MobiDB-lite"/>
    </source>
</evidence>
<dbReference type="GO" id="GO:0005737">
    <property type="term" value="C:cytoplasm"/>
    <property type="evidence" value="ECO:0007669"/>
    <property type="project" value="GOC"/>
</dbReference>
<evidence type="ECO:0000313" key="4">
    <source>
        <dbReference type="Proteomes" id="UP000245768"/>
    </source>
</evidence>
<accession>A0A316Z0G1</accession>
<dbReference type="EMBL" id="KZ819634">
    <property type="protein sequence ID" value="PWN94418.1"/>
    <property type="molecule type" value="Genomic_DNA"/>
</dbReference>
<dbReference type="GeneID" id="37047428"/>
<feature type="transmembrane region" description="Helical" evidence="2">
    <location>
        <begin position="103"/>
        <end position="123"/>
    </location>
</feature>
<feature type="transmembrane region" description="Helical" evidence="2">
    <location>
        <begin position="39"/>
        <end position="60"/>
    </location>
</feature>
<proteinExistence type="predicted"/>
<evidence type="ECO:0000313" key="3">
    <source>
        <dbReference type="EMBL" id="PWN94418.1"/>
    </source>
</evidence>